<proteinExistence type="predicted"/>
<dbReference type="Pfam" id="PF13401">
    <property type="entry name" value="AAA_22"/>
    <property type="match status" value="1"/>
</dbReference>
<keyword evidence="2" id="KW-0067">ATP-binding</keyword>
<reference evidence="2" key="1">
    <citation type="journal article" date="2014" name="Int. J. Syst. Evol. Microbiol.">
        <title>Complete genome sequence of Corynebacterium casei LMG S-19264T (=DSM 44701T), isolated from a smear-ripened cheese.</title>
        <authorList>
            <consortium name="US DOE Joint Genome Institute (JGI-PGF)"/>
            <person name="Walter F."/>
            <person name="Albersmeier A."/>
            <person name="Kalinowski J."/>
            <person name="Ruckert C."/>
        </authorList>
    </citation>
    <scope>NUCLEOTIDE SEQUENCE</scope>
    <source>
        <strain evidence="2">CGMCC 1.12408</strain>
    </source>
</reference>
<dbReference type="GO" id="GO:0016887">
    <property type="term" value="F:ATP hydrolysis activity"/>
    <property type="evidence" value="ECO:0007669"/>
    <property type="project" value="InterPro"/>
</dbReference>
<dbReference type="Gene3D" id="3.40.50.300">
    <property type="entry name" value="P-loop containing nucleotide triphosphate hydrolases"/>
    <property type="match status" value="1"/>
</dbReference>
<gene>
    <name evidence="2" type="ORF">GCM10008025_21120</name>
</gene>
<organism evidence="2 3">
    <name type="scientific">Ornithinibacillus halotolerans</name>
    <dbReference type="NCBI Taxonomy" id="1274357"/>
    <lineage>
        <taxon>Bacteria</taxon>
        <taxon>Bacillati</taxon>
        <taxon>Bacillota</taxon>
        <taxon>Bacilli</taxon>
        <taxon>Bacillales</taxon>
        <taxon>Bacillaceae</taxon>
        <taxon>Ornithinibacillus</taxon>
    </lineage>
</organism>
<keyword evidence="3" id="KW-1185">Reference proteome</keyword>
<dbReference type="InterPro" id="IPR003593">
    <property type="entry name" value="AAA+_ATPase"/>
</dbReference>
<feature type="domain" description="AAA+ ATPase" evidence="1">
    <location>
        <begin position="47"/>
        <end position="227"/>
    </location>
</feature>
<reference evidence="2" key="2">
    <citation type="submission" date="2020-09" db="EMBL/GenBank/DDBJ databases">
        <authorList>
            <person name="Sun Q."/>
            <person name="Zhou Y."/>
        </authorList>
    </citation>
    <scope>NUCLEOTIDE SEQUENCE</scope>
    <source>
        <strain evidence="2">CGMCC 1.12408</strain>
    </source>
</reference>
<comment type="caution">
    <text evidence="2">The sequence shown here is derived from an EMBL/GenBank/DDBJ whole genome shotgun (WGS) entry which is preliminary data.</text>
</comment>
<dbReference type="RefSeq" id="WP_229740720.1">
    <property type="nucleotide sequence ID" value="NZ_BMEY01000009.1"/>
</dbReference>
<dbReference type="SMART" id="SM00382">
    <property type="entry name" value="AAA"/>
    <property type="match status" value="1"/>
</dbReference>
<dbReference type="SUPFAM" id="SSF52540">
    <property type="entry name" value="P-loop containing nucleoside triphosphate hydrolases"/>
    <property type="match status" value="1"/>
</dbReference>
<dbReference type="Proteomes" id="UP000613512">
    <property type="component" value="Unassembled WGS sequence"/>
</dbReference>
<protein>
    <submittedName>
        <fullName evidence="2">ATP-binding protein</fullName>
    </submittedName>
</protein>
<dbReference type="InterPro" id="IPR049945">
    <property type="entry name" value="AAA_22"/>
</dbReference>
<dbReference type="InterPro" id="IPR027417">
    <property type="entry name" value="P-loop_NTPase"/>
</dbReference>
<dbReference type="EMBL" id="BMEY01000009">
    <property type="protein sequence ID" value="GGA77260.1"/>
    <property type="molecule type" value="Genomic_DNA"/>
</dbReference>
<accession>A0A916RYW5</accession>
<evidence type="ECO:0000313" key="3">
    <source>
        <dbReference type="Proteomes" id="UP000613512"/>
    </source>
</evidence>
<evidence type="ECO:0000259" key="1">
    <source>
        <dbReference type="SMART" id="SM00382"/>
    </source>
</evidence>
<keyword evidence="2" id="KW-0547">Nucleotide-binding</keyword>
<sequence length="294" mass="34350">MVKNFPVQLLEDTPIKRIGYFKNYSVAHPFFIAAFKEILKRITNPSTKQIFLVYGPSGVGKSELFKKVFERLLSDYKVLMETDKSLVPIAGFEAIAPDNGKYDWKEHYIRALMALDEPLIEHKIDIDKNINKQLNNKERQPNRALRRSLENALKFRKTKAMLIDEAQHMTFNGSAKTATDQMNLIKSLVSISNTPHVLFGTYEILDFRDSLGQLSRRGLDIHFRRYDVRKKDDQEMFIKTLWNLQKQIPLLTEPNLVEHWKYFYQVSAGCIGILKDLIEQHLSIIYLKSQIYQH</sequence>
<dbReference type="AlphaFoldDB" id="A0A916RYW5"/>
<name>A0A916RYW5_9BACI</name>
<dbReference type="GO" id="GO:0005524">
    <property type="term" value="F:ATP binding"/>
    <property type="evidence" value="ECO:0007669"/>
    <property type="project" value="UniProtKB-KW"/>
</dbReference>
<evidence type="ECO:0000313" key="2">
    <source>
        <dbReference type="EMBL" id="GGA77260.1"/>
    </source>
</evidence>